<keyword evidence="5" id="KW-0413">Isomerase</keyword>
<feature type="non-terminal residue" evidence="5">
    <location>
        <position position="1"/>
    </location>
</feature>
<dbReference type="Gene3D" id="3.90.226.10">
    <property type="entry name" value="2-enoyl-CoA Hydratase, Chain A, domain 1"/>
    <property type="match status" value="1"/>
</dbReference>
<dbReference type="EMBL" id="AFYV02002614">
    <property type="protein sequence ID" value="KFG58157.1"/>
    <property type="molecule type" value="Genomic_DNA"/>
</dbReference>
<dbReference type="GO" id="GO:0003860">
    <property type="term" value="F:3-hydroxyisobutyryl-CoA hydrolase activity"/>
    <property type="evidence" value="ECO:0007669"/>
    <property type="project" value="UniProtKB-EC"/>
</dbReference>
<accession>A0A086LND9</accession>
<dbReference type="CDD" id="cd06558">
    <property type="entry name" value="crotonase-like"/>
    <property type="match status" value="1"/>
</dbReference>
<sequence length="180" mass="19194">LSSSLSSSSAAAFMSVSDFKREREGVATGGVLGRSALRRLFSSSLPGPGAFWDETLLLGFPETTTGGCLSVSLNRPRQLNALNVDMVTALHALLPRVEEDPRVSLLLLSGQGGRAFCAGGDIRQVAGAPRADVARLFGHEYALVFKTSKFKKPHVALWDGIVMGNAHAIKSHHTLPHLYA</sequence>
<dbReference type="InterPro" id="IPR029045">
    <property type="entry name" value="ClpP/crotonase-like_dom_sf"/>
</dbReference>
<dbReference type="PANTHER" id="PTHR43176">
    <property type="entry name" value="3-HYDROXYISOBUTYRYL-COA HYDROLASE-RELATED"/>
    <property type="match status" value="1"/>
</dbReference>
<organism evidence="5 6">
    <name type="scientific">Toxoplasma gondii RUB</name>
    <dbReference type="NCBI Taxonomy" id="935652"/>
    <lineage>
        <taxon>Eukaryota</taxon>
        <taxon>Sar</taxon>
        <taxon>Alveolata</taxon>
        <taxon>Apicomplexa</taxon>
        <taxon>Conoidasida</taxon>
        <taxon>Coccidia</taxon>
        <taxon>Eucoccidiorida</taxon>
        <taxon>Eimeriorina</taxon>
        <taxon>Sarcocystidae</taxon>
        <taxon>Toxoplasma</taxon>
    </lineage>
</organism>
<dbReference type="Pfam" id="PF16113">
    <property type="entry name" value="ECH_2"/>
    <property type="match status" value="1"/>
</dbReference>
<keyword evidence="3 5" id="KW-0378">Hydrolase</keyword>
<evidence type="ECO:0000313" key="6">
    <source>
        <dbReference type="Proteomes" id="UP000028834"/>
    </source>
</evidence>
<dbReference type="EC" id="3.1.2.4" evidence="2"/>
<evidence type="ECO:0000259" key="4">
    <source>
        <dbReference type="Pfam" id="PF16113"/>
    </source>
</evidence>
<dbReference type="SUPFAM" id="SSF52096">
    <property type="entry name" value="ClpP/crotonase"/>
    <property type="match status" value="1"/>
</dbReference>
<gene>
    <name evidence="5" type="ORF">TGRUB_224090A</name>
</gene>
<dbReference type="PANTHER" id="PTHR43176:SF3">
    <property type="entry name" value="3-HYDROXYISOBUTYRYL-COA HYDROLASE, MITOCHONDRIAL"/>
    <property type="match status" value="1"/>
</dbReference>
<reference evidence="5 6" key="1">
    <citation type="submission" date="2014-05" db="EMBL/GenBank/DDBJ databases">
        <authorList>
            <person name="Sibley D."/>
            <person name="Venepally P."/>
            <person name="Karamycheva S."/>
            <person name="Hadjithomas M."/>
            <person name="Khan A."/>
            <person name="Brunk B."/>
            <person name="Roos D."/>
            <person name="Caler E."/>
            <person name="Lorenzi H."/>
        </authorList>
    </citation>
    <scope>NUCLEOTIDE SEQUENCE [LARGE SCALE GENOMIC DNA]</scope>
    <source>
        <strain evidence="5 6">RUB</strain>
    </source>
</reference>
<protein>
    <recommendedName>
        <fullName evidence="2">3-hydroxyisobutyryl-CoA hydrolase</fullName>
        <ecNumber evidence="2">3.1.2.4</ecNumber>
    </recommendedName>
</protein>
<dbReference type="AlphaFoldDB" id="A0A086LND9"/>
<feature type="domain" description="Enoyl-CoA hydratase/isomerase" evidence="4">
    <location>
        <begin position="71"/>
        <end position="172"/>
    </location>
</feature>
<evidence type="ECO:0000256" key="3">
    <source>
        <dbReference type="ARBA" id="ARBA00022801"/>
    </source>
</evidence>
<evidence type="ECO:0000313" key="5">
    <source>
        <dbReference type="EMBL" id="KFG58157.1"/>
    </source>
</evidence>
<feature type="non-terminal residue" evidence="5">
    <location>
        <position position="180"/>
    </location>
</feature>
<proteinExistence type="predicted"/>
<dbReference type="InterPro" id="IPR045004">
    <property type="entry name" value="ECH_dom"/>
</dbReference>
<name>A0A086LND9_TOXGO</name>
<evidence type="ECO:0000256" key="1">
    <source>
        <dbReference type="ARBA" id="ARBA00001709"/>
    </source>
</evidence>
<dbReference type="GO" id="GO:0016853">
    <property type="term" value="F:isomerase activity"/>
    <property type="evidence" value="ECO:0007669"/>
    <property type="project" value="UniProtKB-KW"/>
</dbReference>
<comment type="catalytic activity">
    <reaction evidence="1">
        <text>3-hydroxy-2-methylpropanoyl-CoA + H2O = 3-hydroxy-2-methylpropanoate + CoA + H(+)</text>
        <dbReference type="Rhea" id="RHEA:20888"/>
        <dbReference type="ChEBI" id="CHEBI:11805"/>
        <dbReference type="ChEBI" id="CHEBI:15377"/>
        <dbReference type="ChEBI" id="CHEBI:15378"/>
        <dbReference type="ChEBI" id="CHEBI:57287"/>
        <dbReference type="ChEBI" id="CHEBI:57340"/>
        <dbReference type="EC" id="3.1.2.4"/>
    </reaction>
</comment>
<dbReference type="InterPro" id="IPR032259">
    <property type="entry name" value="HIBYL-CoA-H"/>
</dbReference>
<comment type="caution">
    <text evidence="5">The sequence shown here is derived from an EMBL/GenBank/DDBJ whole genome shotgun (WGS) entry which is preliminary data.</text>
</comment>
<evidence type="ECO:0000256" key="2">
    <source>
        <dbReference type="ARBA" id="ARBA00011915"/>
    </source>
</evidence>
<dbReference type="GO" id="GO:0006574">
    <property type="term" value="P:L-valine catabolic process"/>
    <property type="evidence" value="ECO:0007669"/>
    <property type="project" value="TreeGrafter"/>
</dbReference>
<dbReference type="VEuPathDB" id="ToxoDB:TGRUB_224090A"/>
<dbReference type="Proteomes" id="UP000028834">
    <property type="component" value="Unassembled WGS sequence"/>
</dbReference>